<evidence type="ECO:0000256" key="1">
    <source>
        <dbReference type="SAM" id="MobiDB-lite"/>
    </source>
</evidence>
<dbReference type="InParanoid" id="D2V3S8"/>
<evidence type="ECO:0000313" key="4">
    <source>
        <dbReference type="Proteomes" id="UP000006671"/>
    </source>
</evidence>
<dbReference type="OrthoDB" id="10321403at2759"/>
<feature type="transmembrane region" description="Helical" evidence="2">
    <location>
        <begin position="317"/>
        <end position="338"/>
    </location>
</feature>
<keyword evidence="2" id="KW-0812">Transmembrane</keyword>
<evidence type="ECO:0000313" key="3">
    <source>
        <dbReference type="EMBL" id="EFC48406.1"/>
    </source>
</evidence>
<protein>
    <submittedName>
        <fullName evidence="3">Predicted protein</fullName>
    </submittedName>
</protein>
<dbReference type="RefSeq" id="XP_002681150.1">
    <property type="nucleotide sequence ID" value="XM_002681104.1"/>
</dbReference>
<sequence>MQSIATFPLIDIVYSLLETANTLQSNSSSSNSNGTIDSNYVFPNNNTSLATYSTGQNVMTLIVDGVSLPTFSILLAFKIISYLVQWVKNVKNKRLFQAVAIGLAALQLFGSTTGIASATSNLAQKNQAVGKTLQMLNYECIVLSASLFFLSQCVISIKLHELYYNPKRYWMQGKEGEQKATQSKLVKYYTWFATGCEIFMMCLLVPAIIICLSVPFSSSVDAERAYQASYGIFYASIAVAGVTLILSFITGIVNLILSNRLRNELLNSHYGKITKKRKTAAKYIPVVIVVQTVLAQLIVIMLILASVSIFVDSFLFIAAYTVQRAVIFGFTAALKYIYKPLEQMEDKLGDDINHEKEPGCFGKLLMKIGNFLSCCGSMKSCFDEKPDEGDDEQVETKGSSKKKDEELKNV</sequence>
<dbReference type="GeneID" id="8849707"/>
<feature type="transmembrane region" description="Helical" evidence="2">
    <location>
        <begin position="283"/>
        <end position="311"/>
    </location>
</feature>
<feature type="transmembrane region" description="Helical" evidence="2">
    <location>
        <begin position="228"/>
        <end position="257"/>
    </location>
</feature>
<dbReference type="EMBL" id="GG738851">
    <property type="protein sequence ID" value="EFC48406.1"/>
    <property type="molecule type" value="Genomic_DNA"/>
</dbReference>
<feature type="region of interest" description="Disordered" evidence="1">
    <location>
        <begin position="383"/>
        <end position="410"/>
    </location>
</feature>
<feature type="transmembrane region" description="Helical" evidence="2">
    <location>
        <begin position="58"/>
        <end position="83"/>
    </location>
</feature>
<feature type="transmembrane region" description="Helical" evidence="2">
    <location>
        <begin position="188"/>
        <end position="216"/>
    </location>
</feature>
<reference evidence="3 4" key="1">
    <citation type="journal article" date="2010" name="Cell">
        <title>The genome of Naegleria gruberi illuminates early eukaryotic versatility.</title>
        <authorList>
            <person name="Fritz-Laylin L.K."/>
            <person name="Prochnik S.E."/>
            <person name="Ginger M.L."/>
            <person name="Dacks J.B."/>
            <person name="Carpenter M.L."/>
            <person name="Field M.C."/>
            <person name="Kuo A."/>
            <person name="Paredez A."/>
            <person name="Chapman J."/>
            <person name="Pham J."/>
            <person name="Shu S."/>
            <person name="Neupane R."/>
            <person name="Cipriano M."/>
            <person name="Mancuso J."/>
            <person name="Tu H."/>
            <person name="Salamov A."/>
            <person name="Lindquist E."/>
            <person name="Shapiro H."/>
            <person name="Lucas S."/>
            <person name="Grigoriev I.V."/>
            <person name="Cande W.Z."/>
            <person name="Fulton C."/>
            <person name="Rokhsar D.S."/>
            <person name="Dawson S.C."/>
        </authorList>
    </citation>
    <scope>NUCLEOTIDE SEQUENCE [LARGE SCALE GENOMIC DNA]</scope>
    <source>
        <strain evidence="3 4">NEG-M</strain>
    </source>
</reference>
<keyword evidence="2" id="KW-1133">Transmembrane helix</keyword>
<keyword evidence="2" id="KW-0472">Membrane</keyword>
<dbReference type="AlphaFoldDB" id="D2V3S8"/>
<feature type="compositionally biased region" description="Basic and acidic residues" evidence="1">
    <location>
        <begin position="401"/>
        <end position="410"/>
    </location>
</feature>
<feature type="transmembrane region" description="Helical" evidence="2">
    <location>
        <begin position="136"/>
        <end position="159"/>
    </location>
</feature>
<dbReference type="VEuPathDB" id="AmoebaDB:NAEGRDRAFT_63475"/>
<feature type="transmembrane region" description="Helical" evidence="2">
    <location>
        <begin position="95"/>
        <end position="116"/>
    </location>
</feature>
<proteinExistence type="predicted"/>
<name>D2V3S8_NAEGR</name>
<gene>
    <name evidence="3" type="ORF">NAEGRDRAFT_63475</name>
</gene>
<keyword evidence="4" id="KW-1185">Reference proteome</keyword>
<dbReference type="OMA" id="RTIMIAI"/>
<accession>D2V3S8</accession>
<evidence type="ECO:0000256" key="2">
    <source>
        <dbReference type="SAM" id="Phobius"/>
    </source>
</evidence>
<dbReference type="KEGG" id="ngr:NAEGRDRAFT_63475"/>
<dbReference type="Proteomes" id="UP000006671">
    <property type="component" value="Unassembled WGS sequence"/>
</dbReference>
<organism evidence="4">
    <name type="scientific">Naegleria gruberi</name>
    <name type="common">Amoeba</name>
    <dbReference type="NCBI Taxonomy" id="5762"/>
    <lineage>
        <taxon>Eukaryota</taxon>
        <taxon>Discoba</taxon>
        <taxon>Heterolobosea</taxon>
        <taxon>Tetramitia</taxon>
        <taxon>Eutetramitia</taxon>
        <taxon>Vahlkampfiidae</taxon>
        <taxon>Naegleria</taxon>
    </lineage>
</organism>